<dbReference type="GO" id="GO:0005886">
    <property type="term" value="C:plasma membrane"/>
    <property type="evidence" value="ECO:0007669"/>
    <property type="project" value="TreeGrafter"/>
</dbReference>
<dbReference type="AlphaFoldDB" id="A0A644WK23"/>
<dbReference type="GO" id="GO:0008654">
    <property type="term" value="P:phospholipid biosynthetic process"/>
    <property type="evidence" value="ECO:0007669"/>
    <property type="project" value="UniProtKB-KW"/>
</dbReference>
<keyword evidence="6 13" id="KW-0418">Kinase</keyword>
<evidence type="ECO:0000259" key="12">
    <source>
        <dbReference type="PROSITE" id="PS50146"/>
    </source>
</evidence>
<keyword evidence="3 13" id="KW-0808">Transferase</keyword>
<evidence type="ECO:0000256" key="10">
    <source>
        <dbReference type="ARBA" id="ARBA00023209"/>
    </source>
</evidence>
<name>A0A644WK23_9ZZZZ</name>
<dbReference type="SUPFAM" id="SSF111331">
    <property type="entry name" value="NAD kinase/diacylglycerol kinase-like"/>
    <property type="match status" value="1"/>
</dbReference>
<evidence type="ECO:0000256" key="3">
    <source>
        <dbReference type="ARBA" id="ARBA00022679"/>
    </source>
</evidence>
<dbReference type="PROSITE" id="PS50146">
    <property type="entry name" value="DAGK"/>
    <property type="match status" value="1"/>
</dbReference>
<sequence>MTHQKSIIIVNPVSGTHHSRSSLQKIRQWAESSGALCEIESTRYRGHASELAAEALAKGYNHFIVAGGDGTLNEVASVIYTKPGVSLGIVPRGSGNGLALHLGIPLKTEKALETAFASRTIACDVGLLNNKPFFSVAGVGFDAMVAEKFARMKGRGLKNYIRAVMKHYPRYKPSEYEIEINGKTFREKALMISFANSNQFGNNTSLSPDASLTDGLIDLCIMHKPPVPAALILSPLLFLKKMNRTGYLKIHRTDKAEIKVILPAFYHIDGDPFILETSKISLGIIPQTLNIHVK</sequence>
<dbReference type="PANTHER" id="PTHR12358">
    <property type="entry name" value="SPHINGOSINE KINASE"/>
    <property type="match status" value="1"/>
</dbReference>
<dbReference type="Gene3D" id="2.60.200.40">
    <property type="match status" value="1"/>
</dbReference>
<dbReference type="EMBL" id="VSSQ01001013">
    <property type="protein sequence ID" value="MPM04152.1"/>
    <property type="molecule type" value="Genomic_DNA"/>
</dbReference>
<keyword evidence="2" id="KW-0444">Lipid biosynthesis</keyword>
<dbReference type="InterPro" id="IPR005218">
    <property type="entry name" value="Diacylglycerol/lipid_kinase"/>
</dbReference>
<dbReference type="NCBIfam" id="TIGR00147">
    <property type="entry name" value="YegS/Rv2252/BmrU family lipid kinase"/>
    <property type="match status" value="1"/>
</dbReference>
<keyword evidence="7" id="KW-0067">ATP-binding</keyword>
<dbReference type="Pfam" id="PF19279">
    <property type="entry name" value="YegS_C"/>
    <property type="match status" value="1"/>
</dbReference>
<dbReference type="PANTHER" id="PTHR12358:SF106">
    <property type="entry name" value="LIPID KINASE YEGS"/>
    <property type="match status" value="1"/>
</dbReference>
<evidence type="ECO:0000313" key="13">
    <source>
        <dbReference type="EMBL" id="MPM04152.1"/>
    </source>
</evidence>
<comment type="caution">
    <text evidence="13">The sequence shown here is derived from an EMBL/GenBank/DDBJ whole genome shotgun (WGS) entry which is preliminary data.</text>
</comment>
<accession>A0A644WK23</accession>
<evidence type="ECO:0000256" key="4">
    <source>
        <dbReference type="ARBA" id="ARBA00022723"/>
    </source>
</evidence>
<dbReference type="Gene3D" id="3.40.50.10330">
    <property type="entry name" value="Probable inorganic polyphosphate/atp-NAD kinase, domain 1"/>
    <property type="match status" value="1"/>
</dbReference>
<dbReference type="GO" id="GO:0046872">
    <property type="term" value="F:metal ion binding"/>
    <property type="evidence" value="ECO:0007669"/>
    <property type="project" value="UniProtKB-KW"/>
</dbReference>
<proteinExistence type="predicted"/>
<keyword evidence="8" id="KW-0460">Magnesium</keyword>
<keyword evidence="4" id="KW-0479">Metal-binding</keyword>
<reference evidence="13" key="1">
    <citation type="submission" date="2019-08" db="EMBL/GenBank/DDBJ databases">
        <authorList>
            <person name="Kucharzyk K."/>
            <person name="Murdoch R.W."/>
            <person name="Higgins S."/>
            <person name="Loffler F."/>
        </authorList>
    </citation>
    <scope>NUCLEOTIDE SEQUENCE</scope>
</reference>
<evidence type="ECO:0000256" key="11">
    <source>
        <dbReference type="ARBA" id="ARBA00023264"/>
    </source>
</evidence>
<organism evidence="13">
    <name type="scientific">bioreactor metagenome</name>
    <dbReference type="NCBI Taxonomy" id="1076179"/>
    <lineage>
        <taxon>unclassified sequences</taxon>
        <taxon>metagenomes</taxon>
        <taxon>ecological metagenomes</taxon>
    </lineage>
</organism>
<evidence type="ECO:0000256" key="8">
    <source>
        <dbReference type="ARBA" id="ARBA00022842"/>
    </source>
</evidence>
<dbReference type="InterPro" id="IPR045540">
    <property type="entry name" value="YegS/DAGK_C"/>
</dbReference>
<gene>
    <name evidence="13" type="primary">yegS_5</name>
    <name evidence="13" type="ORF">SDC9_50424</name>
</gene>
<comment type="cofactor">
    <cofactor evidence="1">
        <name>Mg(2+)</name>
        <dbReference type="ChEBI" id="CHEBI:18420"/>
    </cofactor>
</comment>
<keyword evidence="11" id="KW-1208">Phospholipid metabolism</keyword>
<dbReference type="InterPro" id="IPR050187">
    <property type="entry name" value="Lipid_Phosphate_FormReg"/>
</dbReference>
<dbReference type="InterPro" id="IPR017438">
    <property type="entry name" value="ATP-NAD_kinase_N"/>
</dbReference>
<dbReference type="SMART" id="SM00046">
    <property type="entry name" value="DAGKc"/>
    <property type="match status" value="1"/>
</dbReference>
<keyword evidence="9" id="KW-0443">Lipid metabolism</keyword>
<dbReference type="InterPro" id="IPR001206">
    <property type="entry name" value="Diacylglycerol_kinase_cat_dom"/>
</dbReference>
<feature type="domain" description="DAGKc" evidence="12">
    <location>
        <begin position="1"/>
        <end position="132"/>
    </location>
</feature>
<evidence type="ECO:0000256" key="5">
    <source>
        <dbReference type="ARBA" id="ARBA00022741"/>
    </source>
</evidence>
<evidence type="ECO:0000256" key="2">
    <source>
        <dbReference type="ARBA" id="ARBA00022516"/>
    </source>
</evidence>
<evidence type="ECO:0000256" key="9">
    <source>
        <dbReference type="ARBA" id="ARBA00023098"/>
    </source>
</evidence>
<protein>
    <submittedName>
        <fullName evidence="13">Lipid kinase YegS</fullName>
        <ecNumber evidence="13">2.7.1.-</ecNumber>
    </submittedName>
</protein>
<dbReference type="GO" id="GO:0005524">
    <property type="term" value="F:ATP binding"/>
    <property type="evidence" value="ECO:0007669"/>
    <property type="project" value="UniProtKB-KW"/>
</dbReference>
<keyword evidence="10" id="KW-0594">Phospholipid biosynthesis</keyword>
<evidence type="ECO:0000256" key="1">
    <source>
        <dbReference type="ARBA" id="ARBA00001946"/>
    </source>
</evidence>
<evidence type="ECO:0000256" key="7">
    <source>
        <dbReference type="ARBA" id="ARBA00022840"/>
    </source>
</evidence>
<evidence type="ECO:0000256" key="6">
    <source>
        <dbReference type="ARBA" id="ARBA00022777"/>
    </source>
</evidence>
<dbReference type="GO" id="GO:0016301">
    <property type="term" value="F:kinase activity"/>
    <property type="evidence" value="ECO:0007669"/>
    <property type="project" value="UniProtKB-KW"/>
</dbReference>
<dbReference type="InterPro" id="IPR016064">
    <property type="entry name" value="NAD/diacylglycerol_kinase_sf"/>
</dbReference>
<dbReference type="EC" id="2.7.1.-" evidence="13"/>
<keyword evidence="5" id="KW-0547">Nucleotide-binding</keyword>
<dbReference type="Pfam" id="PF00781">
    <property type="entry name" value="DAGK_cat"/>
    <property type="match status" value="1"/>
</dbReference>